<dbReference type="Pfam" id="PF13424">
    <property type="entry name" value="TPR_12"/>
    <property type="match status" value="2"/>
</dbReference>
<sequence length="797" mass="86016">MALRGRPAVMAPIFATAICTTGLAVAVNYATSVDRSIWLWPIVVGLTLLAVAATVWQHRGQLPAALSRGASEVAVTGGSGTGDADETGTAVPQQVTDGGPAPRGEIEVAVPHQLPLRSPHFVGREAELRRLTAVLDDLDETVPVVISAIEGTAGIGKTALAVHWAHLVADRFPHGQLYVDLRGFDPAGPPVAPAEAIRGCLDALGVPPDRLPIEVDAQSALYRRLVSGRTMLLVLDNARDSDQVRPLLPGTVSCRVVVTSRNQLADLVAHHGAHPITLDVLATEDAGALLARRLGHERVAAEPVVATVLIEQCARLPLALAIVAARAVLNPSVPLRVLSQELRDEQTRLDALDAGNPATDARTVFSWSYRQLAPAAARMFRLLGSHPGPDISAPAAASLAGTDVRQARQLLNELIRTHLVAQSAAGRFGFHDLLRAYAAELARTVDATERRAARQRMLDHYLHTAYAAQTSMHPRLPPLQPGVHAAAVTIEPIEDSAAALAWFDAEHAVLLAVLRLAVASGQDAHIVQLPHMLVEFFSRRGHWWDWADTQHLALVAARRGAEMSTIAQAHIGLGRVSAYLGDYAAAETNLGAALELFHRIDDRTGAAFTHREYSTLYEFQDRHSDALRSTENALRLFHATHDRRGQAMALNNLGWFHALLGDYRQAVSCAESALTLNRELGNRRSESRTLDTLGYAFHHLGDHNRAIEHYRLSLAVNRELGDRYHEATVLDHLGESHFVLGDFGAARDAWAEALDNLDDLALPGQQGFGYADADRIRAKLAECERDSGRPGPIGAGP</sequence>
<dbReference type="PRINTS" id="PR00364">
    <property type="entry name" value="DISEASERSIST"/>
</dbReference>
<dbReference type="PANTHER" id="PTHR47691">
    <property type="entry name" value="REGULATOR-RELATED"/>
    <property type="match status" value="1"/>
</dbReference>
<protein>
    <submittedName>
        <fullName evidence="3">Regulatory protein AfsR</fullName>
    </submittedName>
</protein>
<dbReference type="SMART" id="SM00028">
    <property type="entry name" value="TPR"/>
    <property type="match status" value="4"/>
</dbReference>
<reference evidence="3 4" key="1">
    <citation type="submission" date="2019-10" db="EMBL/GenBank/DDBJ databases">
        <title>Nocardia macrotermitis sp. nov. and Nocardia aurantia sp. nov., isolated from the gut of fungus growing-termite Macrotermes natalensis.</title>
        <authorList>
            <person name="Benndorf R."/>
            <person name="Schwitalla J."/>
            <person name="Martin K."/>
            <person name="De Beer W."/>
            <person name="Kaster A.-K."/>
            <person name="Vollmers J."/>
            <person name="Poulsen M."/>
            <person name="Beemelmanns C."/>
        </authorList>
    </citation>
    <scope>NUCLEOTIDE SEQUENCE [LARGE SCALE GENOMIC DNA]</scope>
    <source>
        <strain evidence="3 4">RB56</strain>
    </source>
</reference>
<comment type="caution">
    <text evidence="3">The sequence shown here is derived from an EMBL/GenBank/DDBJ whole genome shotgun (WGS) entry which is preliminary data.</text>
</comment>
<evidence type="ECO:0000256" key="2">
    <source>
        <dbReference type="SAM" id="Phobius"/>
    </source>
</evidence>
<keyword evidence="2" id="KW-1133">Transmembrane helix</keyword>
<dbReference type="InterPro" id="IPR019734">
    <property type="entry name" value="TPR_rpt"/>
</dbReference>
<keyword evidence="1" id="KW-0802">TPR repeat</keyword>
<feature type="repeat" description="TPR" evidence="1">
    <location>
        <begin position="647"/>
        <end position="680"/>
    </location>
</feature>
<dbReference type="AlphaFoldDB" id="A0A7K0DYU1"/>
<feature type="transmembrane region" description="Helical" evidence="2">
    <location>
        <begin position="12"/>
        <end position="31"/>
    </location>
</feature>
<dbReference type="OrthoDB" id="3362145at2"/>
<proteinExistence type="predicted"/>
<dbReference type="Proteomes" id="UP000431401">
    <property type="component" value="Unassembled WGS sequence"/>
</dbReference>
<dbReference type="PANTHER" id="PTHR47691:SF3">
    <property type="entry name" value="HTH-TYPE TRANSCRIPTIONAL REGULATOR RV0890C-RELATED"/>
    <property type="match status" value="1"/>
</dbReference>
<feature type="transmembrane region" description="Helical" evidence="2">
    <location>
        <begin position="37"/>
        <end position="56"/>
    </location>
</feature>
<dbReference type="Gene3D" id="3.40.50.300">
    <property type="entry name" value="P-loop containing nucleotide triphosphate hydrolases"/>
    <property type="match status" value="1"/>
</dbReference>
<dbReference type="Pfam" id="PF13374">
    <property type="entry name" value="TPR_10"/>
    <property type="match status" value="1"/>
</dbReference>
<keyword evidence="2" id="KW-0812">Transmembrane</keyword>
<keyword evidence="2" id="KW-0472">Membrane</keyword>
<dbReference type="EMBL" id="WEGI01000014">
    <property type="protein sequence ID" value="MQY30687.1"/>
    <property type="molecule type" value="Genomic_DNA"/>
</dbReference>
<dbReference type="Gene3D" id="1.25.40.10">
    <property type="entry name" value="Tetratricopeptide repeat domain"/>
    <property type="match status" value="1"/>
</dbReference>
<feature type="repeat" description="TPR" evidence="1">
    <location>
        <begin position="687"/>
        <end position="720"/>
    </location>
</feature>
<keyword evidence="4" id="KW-1185">Reference proteome</keyword>
<dbReference type="SUPFAM" id="SSF48452">
    <property type="entry name" value="TPR-like"/>
    <property type="match status" value="1"/>
</dbReference>
<dbReference type="InterPro" id="IPR011990">
    <property type="entry name" value="TPR-like_helical_dom_sf"/>
</dbReference>
<evidence type="ECO:0000256" key="1">
    <source>
        <dbReference type="PROSITE-ProRule" id="PRU00339"/>
    </source>
</evidence>
<dbReference type="RefSeq" id="WP_153347916.1">
    <property type="nucleotide sequence ID" value="NZ_WEGI01000014.1"/>
</dbReference>
<dbReference type="SUPFAM" id="SSF52540">
    <property type="entry name" value="P-loop containing nucleoside triphosphate hydrolases"/>
    <property type="match status" value="1"/>
</dbReference>
<evidence type="ECO:0000313" key="4">
    <source>
        <dbReference type="Proteomes" id="UP000431401"/>
    </source>
</evidence>
<organism evidence="3 4">
    <name type="scientific">Nocardia aurantia</name>
    <dbReference type="NCBI Taxonomy" id="2585199"/>
    <lineage>
        <taxon>Bacteria</taxon>
        <taxon>Bacillati</taxon>
        <taxon>Actinomycetota</taxon>
        <taxon>Actinomycetes</taxon>
        <taxon>Mycobacteriales</taxon>
        <taxon>Nocardiaceae</taxon>
        <taxon>Nocardia</taxon>
    </lineage>
</organism>
<dbReference type="InterPro" id="IPR027417">
    <property type="entry name" value="P-loop_NTPase"/>
</dbReference>
<evidence type="ECO:0000313" key="3">
    <source>
        <dbReference type="EMBL" id="MQY30687.1"/>
    </source>
</evidence>
<dbReference type="PROSITE" id="PS50005">
    <property type="entry name" value="TPR"/>
    <property type="match status" value="2"/>
</dbReference>
<accession>A0A7K0DYU1</accession>
<dbReference type="GO" id="GO:0043531">
    <property type="term" value="F:ADP binding"/>
    <property type="evidence" value="ECO:0007669"/>
    <property type="project" value="InterPro"/>
</dbReference>
<gene>
    <name evidence="3" type="primary">afsR_3</name>
    <name evidence="3" type="ORF">NRB56_62890</name>
</gene>
<name>A0A7K0DYU1_9NOCA</name>